<dbReference type="EMBL" id="LR536450">
    <property type="protein sequence ID" value="VFU10830.1"/>
    <property type="molecule type" value="Genomic_DNA"/>
</dbReference>
<evidence type="ECO:0000313" key="2">
    <source>
        <dbReference type="EMBL" id="VFU10830.1"/>
    </source>
</evidence>
<feature type="region of interest" description="Disordered" evidence="1">
    <location>
        <begin position="121"/>
        <end position="144"/>
    </location>
</feature>
<accession>A0A4U8Z5N3</accession>
<evidence type="ECO:0000313" key="3">
    <source>
        <dbReference type="Proteomes" id="UP000294360"/>
    </source>
</evidence>
<gene>
    <name evidence="2" type="ORF">MTUNDRAET4_3949</name>
</gene>
<dbReference type="AlphaFoldDB" id="A0A4U8Z5N3"/>
<dbReference type="KEGG" id="mtun:MTUNDRAET4_3949"/>
<protein>
    <submittedName>
        <fullName evidence="2">Uncharacterized protein</fullName>
    </submittedName>
</protein>
<dbReference type="Proteomes" id="UP000294360">
    <property type="component" value="Chromosome"/>
</dbReference>
<organism evidence="2 3">
    <name type="scientific">Methylocella tundrae</name>
    <dbReference type="NCBI Taxonomy" id="227605"/>
    <lineage>
        <taxon>Bacteria</taxon>
        <taxon>Pseudomonadati</taxon>
        <taxon>Pseudomonadota</taxon>
        <taxon>Alphaproteobacteria</taxon>
        <taxon>Hyphomicrobiales</taxon>
        <taxon>Beijerinckiaceae</taxon>
        <taxon>Methylocella</taxon>
    </lineage>
</organism>
<name>A0A4U8Z5N3_METTU</name>
<proteinExistence type="predicted"/>
<sequence length="144" mass="15362">MAICRIETFAIADSAPLAHTLNGRITTLSPSLKTLQPLDNPFGPRLSPMSQGRSVIYVSGPDKGNLERAKGFEPSTPTLRDGAGALIGTLAPKSDQSFAVQGRNLAFAKFALQQVEGRGLPTGRASCPPPPYPPYGGRSIRRRF</sequence>
<evidence type="ECO:0000256" key="1">
    <source>
        <dbReference type="SAM" id="MobiDB-lite"/>
    </source>
</evidence>
<reference evidence="2 3" key="1">
    <citation type="submission" date="2019-03" db="EMBL/GenBank/DDBJ databases">
        <authorList>
            <person name="Kox A.R. M."/>
        </authorList>
    </citation>
    <scope>NUCLEOTIDE SEQUENCE [LARGE SCALE GENOMIC DNA]</scope>
    <source>
        <strain evidence="2">MTUNDRAET4 annotated genome</strain>
    </source>
</reference>